<dbReference type="KEGG" id="hhd:HBHAL_4284"/>
<dbReference type="GO" id="GO:0016747">
    <property type="term" value="F:acyltransferase activity, transferring groups other than amino-acyl groups"/>
    <property type="evidence" value="ECO:0007669"/>
    <property type="project" value="InterPro"/>
</dbReference>
<dbReference type="EMBL" id="HE717023">
    <property type="protein sequence ID" value="CCG46625.1"/>
    <property type="molecule type" value="Genomic_DNA"/>
</dbReference>
<accession>I0JR55</accession>
<gene>
    <name evidence="2" type="ordered locus">HBHAL_4284</name>
</gene>
<organism evidence="2 3">
    <name type="scientific">Halobacillus halophilus (strain ATCC 35676 / DSM 2266 / JCM 20832 / KCTC 3685 / LMG 17431 / NBRC 102448 / NCIMB 2269)</name>
    <name type="common">Sporosarcina halophila</name>
    <dbReference type="NCBI Taxonomy" id="866895"/>
    <lineage>
        <taxon>Bacteria</taxon>
        <taxon>Bacillati</taxon>
        <taxon>Bacillota</taxon>
        <taxon>Bacilli</taxon>
        <taxon>Bacillales</taxon>
        <taxon>Bacillaceae</taxon>
        <taxon>Halobacillus</taxon>
    </lineage>
</organism>
<sequence length="137" mass="16087">MKIRRAAVTDAEGVAKVQVDSWRSTYERIVPEEYLTSMTYENRAQKWKEMITKQMVYVAENCEGDIIGFSNGGQARSRTYPEYEGELYALYLLKKHQRNGLGKRLIEPIIHELNKMNIYSMLVFVLADNDSRFFYEK</sequence>
<dbReference type="HOGENOM" id="CLU_013985_18_2_9"/>
<dbReference type="eggNOG" id="COG1247">
    <property type="taxonomic scope" value="Bacteria"/>
</dbReference>
<feature type="domain" description="N-acetyltransferase" evidence="1">
    <location>
        <begin position="1"/>
        <end position="137"/>
    </location>
</feature>
<dbReference type="Gene3D" id="3.40.630.30">
    <property type="match status" value="1"/>
</dbReference>
<name>I0JR55_HALH3</name>
<reference evidence="2 3" key="1">
    <citation type="journal article" date="2013" name="Environ. Microbiol.">
        <title>Chloride and organic osmolytes: a hybrid strategy to cope with elevated salinities by the moderately halophilic, chloride-dependent bacterium Halobacillus halophilus.</title>
        <authorList>
            <person name="Saum S.H."/>
            <person name="Pfeiffer F."/>
            <person name="Palm P."/>
            <person name="Rampp M."/>
            <person name="Schuster S.C."/>
            <person name="Muller V."/>
            <person name="Oesterhelt D."/>
        </authorList>
    </citation>
    <scope>NUCLEOTIDE SEQUENCE [LARGE SCALE GENOMIC DNA]</scope>
    <source>
        <strain evidence="3">ATCC 35676 / DSM 2266 / JCM 20832 / KCTC 3685 / LMG 17431 / NBRC 102448 / NCIMB 2269</strain>
    </source>
</reference>
<dbReference type="AlphaFoldDB" id="I0JR55"/>
<dbReference type="STRING" id="866895.HBHAL_4284"/>
<protein>
    <submittedName>
        <fullName evidence="2">Acetyltransferase, GNAT family</fullName>
    </submittedName>
</protein>
<keyword evidence="3" id="KW-1185">Reference proteome</keyword>
<dbReference type="InterPro" id="IPR016181">
    <property type="entry name" value="Acyl_CoA_acyltransferase"/>
</dbReference>
<evidence type="ECO:0000313" key="2">
    <source>
        <dbReference type="EMBL" id="CCG46625.1"/>
    </source>
</evidence>
<dbReference type="InterPro" id="IPR000182">
    <property type="entry name" value="GNAT_dom"/>
</dbReference>
<dbReference type="CDD" id="cd04301">
    <property type="entry name" value="NAT_SF"/>
    <property type="match status" value="1"/>
</dbReference>
<dbReference type="Pfam" id="PF08445">
    <property type="entry name" value="FR47"/>
    <property type="match status" value="1"/>
</dbReference>
<proteinExistence type="predicted"/>
<evidence type="ECO:0000259" key="1">
    <source>
        <dbReference type="PROSITE" id="PS51186"/>
    </source>
</evidence>
<dbReference type="SUPFAM" id="SSF55729">
    <property type="entry name" value="Acyl-CoA N-acyltransferases (Nat)"/>
    <property type="match status" value="1"/>
</dbReference>
<dbReference type="RefSeq" id="WP_014644513.1">
    <property type="nucleotide sequence ID" value="NC_017668.1"/>
</dbReference>
<dbReference type="InterPro" id="IPR013653">
    <property type="entry name" value="GCN5-like_dom"/>
</dbReference>
<dbReference type="Proteomes" id="UP000007397">
    <property type="component" value="Chromosome"/>
</dbReference>
<dbReference type="PROSITE" id="PS51186">
    <property type="entry name" value="GNAT"/>
    <property type="match status" value="1"/>
</dbReference>
<evidence type="ECO:0000313" key="3">
    <source>
        <dbReference type="Proteomes" id="UP000007397"/>
    </source>
</evidence>
<dbReference type="PATRIC" id="fig|866895.3.peg.3321"/>